<keyword evidence="3" id="KW-1185">Reference proteome</keyword>
<protein>
    <recommendedName>
        <fullName evidence="1">Peptidase S8/S53 domain-containing protein</fullName>
    </recommendedName>
</protein>
<dbReference type="GO" id="GO:0004252">
    <property type="term" value="F:serine-type endopeptidase activity"/>
    <property type="evidence" value="ECO:0007669"/>
    <property type="project" value="InterPro"/>
</dbReference>
<evidence type="ECO:0000259" key="1">
    <source>
        <dbReference type="Pfam" id="PF00082"/>
    </source>
</evidence>
<dbReference type="CDD" id="cd04847">
    <property type="entry name" value="Peptidases_S8_Subtilisin_like_2"/>
    <property type="match status" value="1"/>
</dbReference>
<dbReference type="HOGENOM" id="CLU_393698_0_0_11"/>
<sequence length="618" mass="67207">MAGDRDSFAQWAEDFARDPNRLPEAIQRIESVRAPLPGDRLRNLQYADVTEEGILVELVLHARAHDEYIVAAFEAYSRELGIELDTDRRLYAGGLCFLPAAASSVQLDALTHFAFLRAARPLSKMRHLMPIERAVQAGASNCPLPVEGPKRSDLRVAVFDGGLKPGTALDKWATSIDAPGVGESEAAYLEHGHSVTSALLFGSLEPGVEAEQPHATIDHYRVLDASSDGDPFELYDVLRRIDDVLSDKSYEFINLSLGPYSSVEDDDVHPWTAVLDAYLAEGKALAAIAVGNNGMPNADPAEQRIQVPADCVNGFAVGAADSTRDGWKRSAYSALGPGRSPGLVKPDALEFGGSNTEPFVVYSSSDDQTIAHTQGTSFASPAALRRAVAMRTHFGDRLSPLALKALLIHSAGDGGHERADVGWGRIPGALEDIMVCGDGEVRVVYQGELTPGRYLRAQIPMPDRGLSGKVKIAATFTYATLTDPQDPGNYTRSGLVVTFRPHDQKFAKDDALDPQSKPFFKKTAFDTEGTLRGDAQKWETVLNREQGFMAKSLRNPVFDIHYNARTNGGQAIGAERIRYALVVTVTSPRTPDLYDQVVRTYAGRLEALRPVIELPIQI</sequence>
<dbReference type="EMBL" id="CP000475">
    <property type="protein sequence ID" value="ABM10313.1"/>
    <property type="molecule type" value="Genomic_DNA"/>
</dbReference>
<dbReference type="KEGG" id="aau:AAur_pTC10260"/>
<dbReference type="Proteomes" id="UP000000637">
    <property type="component" value="Plasmid pTC1"/>
</dbReference>
<dbReference type="Pfam" id="PF00082">
    <property type="entry name" value="Peptidase_S8"/>
    <property type="match status" value="1"/>
</dbReference>
<evidence type="ECO:0000313" key="3">
    <source>
        <dbReference type="Proteomes" id="UP000000637"/>
    </source>
</evidence>
<gene>
    <name evidence="2" type="ordered locus">AAur_pTC10260</name>
</gene>
<name>A1RD17_PAEAT</name>
<feature type="domain" description="Peptidase S8/S53" evidence="1">
    <location>
        <begin position="171"/>
        <end position="424"/>
    </location>
</feature>
<dbReference type="InterPro" id="IPR000209">
    <property type="entry name" value="Peptidase_S8/S53_dom"/>
</dbReference>
<dbReference type="InterPro" id="IPR036852">
    <property type="entry name" value="Peptidase_S8/S53_dom_sf"/>
</dbReference>
<keyword evidence="2" id="KW-0614">Plasmid</keyword>
<dbReference type="InterPro" id="IPR034074">
    <property type="entry name" value="Y4bN_pept_dom"/>
</dbReference>
<dbReference type="AlphaFoldDB" id="A1RD17"/>
<accession>A1RD17</accession>
<dbReference type="SUPFAM" id="SSF52743">
    <property type="entry name" value="Subtilisin-like"/>
    <property type="match status" value="1"/>
</dbReference>
<evidence type="ECO:0000313" key="2">
    <source>
        <dbReference type="EMBL" id="ABM10313.1"/>
    </source>
</evidence>
<reference evidence="2 3" key="1">
    <citation type="journal article" date="2006" name="PLoS Genet.">
        <title>Secrets of soil survival revealed by the genome sequence of Arthrobacter aurescens TC1.</title>
        <authorList>
            <person name="Mongodin E.F."/>
            <person name="Shapir N."/>
            <person name="Daugherty S.C."/>
            <person name="DeBoy R.T."/>
            <person name="Emerson J.B."/>
            <person name="Shvartzbeyn A."/>
            <person name="Radune D."/>
            <person name="Vamathevan J."/>
            <person name="Riggs F."/>
            <person name="Grinberg V."/>
            <person name="Khouri H."/>
            <person name="Wackett L.P."/>
            <person name="Nelson K.E."/>
            <person name="Sadowsky M.J."/>
        </authorList>
    </citation>
    <scope>NUCLEOTIDE SEQUENCE [LARGE SCALE GENOMIC DNA]</scope>
    <source>
        <strain evidence="2 3">TC1</strain>
    </source>
</reference>
<dbReference type="GO" id="GO:0006508">
    <property type="term" value="P:proteolysis"/>
    <property type="evidence" value="ECO:0007669"/>
    <property type="project" value="InterPro"/>
</dbReference>
<proteinExistence type="predicted"/>
<geneLocation type="plasmid" evidence="2 3">
    <name>pTC1</name>
</geneLocation>
<organism evidence="2 3">
    <name type="scientific">Paenarthrobacter aurescens (strain TC1)</name>
    <dbReference type="NCBI Taxonomy" id="290340"/>
    <lineage>
        <taxon>Bacteria</taxon>
        <taxon>Bacillati</taxon>
        <taxon>Actinomycetota</taxon>
        <taxon>Actinomycetes</taxon>
        <taxon>Micrococcales</taxon>
        <taxon>Micrococcaceae</taxon>
        <taxon>Paenarthrobacter</taxon>
    </lineage>
</organism>
<dbReference type="Gene3D" id="3.40.50.200">
    <property type="entry name" value="Peptidase S8/S53 domain"/>
    <property type="match status" value="1"/>
</dbReference>